<protein>
    <submittedName>
        <fullName evidence="6">TetR family transcriptional regulator</fullName>
    </submittedName>
</protein>
<reference evidence="6 7" key="1">
    <citation type="submission" date="2019-07" db="EMBL/GenBank/DDBJ databases">
        <title>Genome sequencing of lignin-degrading bacterial isolates.</title>
        <authorList>
            <person name="Gladden J."/>
        </authorList>
    </citation>
    <scope>NUCLEOTIDE SEQUENCE [LARGE SCALE GENOMIC DNA]</scope>
    <source>
        <strain evidence="6 7">J45</strain>
    </source>
</reference>
<keyword evidence="2 4" id="KW-0238">DNA-binding</keyword>
<name>A0A562DIY5_RHORH</name>
<keyword evidence="1" id="KW-0805">Transcription regulation</keyword>
<dbReference type="PROSITE" id="PS50977">
    <property type="entry name" value="HTH_TETR_2"/>
    <property type="match status" value="1"/>
</dbReference>
<evidence type="ECO:0000256" key="4">
    <source>
        <dbReference type="PROSITE-ProRule" id="PRU00335"/>
    </source>
</evidence>
<evidence type="ECO:0000313" key="6">
    <source>
        <dbReference type="EMBL" id="TWH09565.1"/>
    </source>
</evidence>
<proteinExistence type="predicted"/>
<dbReference type="PANTHER" id="PTHR30055">
    <property type="entry name" value="HTH-TYPE TRANSCRIPTIONAL REGULATOR RUTR"/>
    <property type="match status" value="1"/>
</dbReference>
<gene>
    <name evidence="6" type="ORF">L618_005100000040</name>
</gene>
<dbReference type="EMBL" id="VLJT01000052">
    <property type="protein sequence ID" value="TWH09565.1"/>
    <property type="molecule type" value="Genomic_DNA"/>
</dbReference>
<evidence type="ECO:0000256" key="3">
    <source>
        <dbReference type="ARBA" id="ARBA00023163"/>
    </source>
</evidence>
<dbReference type="Pfam" id="PF00440">
    <property type="entry name" value="TetR_N"/>
    <property type="match status" value="1"/>
</dbReference>
<keyword evidence="3" id="KW-0804">Transcription</keyword>
<evidence type="ECO:0000256" key="2">
    <source>
        <dbReference type="ARBA" id="ARBA00023125"/>
    </source>
</evidence>
<dbReference type="InterPro" id="IPR050109">
    <property type="entry name" value="HTH-type_TetR-like_transc_reg"/>
</dbReference>
<dbReference type="Proteomes" id="UP000317573">
    <property type="component" value="Unassembled WGS sequence"/>
</dbReference>
<dbReference type="InterPro" id="IPR023772">
    <property type="entry name" value="DNA-bd_HTH_TetR-type_CS"/>
</dbReference>
<feature type="DNA-binding region" description="H-T-H motif" evidence="4">
    <location>
        <begin position="30"/>
        <end position="49"/>
    </location>
</feature>
<evidence type="ECO:0000256" key="1">
    <source>
        <dbReference type="ARBA" id="ARBA00023015"/>
    </source>
</evidence>
<dbReference type="AlphaFoldDB" id="A0A562DIY5"/>
<dbReference type="SUPFAM" id="SSF46689">
    <property type="entry name" value="Homeodomain-like"/>
    <property type="match status" value="1"/>
</dbReference>
<dbReference type="PRINTS" id="PR00455">
    <property type="entry name" value="HTHTETR"/>
</dbReference>
<sequence>MGRRRDTDGRTLLTSAALELFANHGIDGTSIRAVNRTAGLGPASVHYHFGTKEALIDEALNLYGSKVVESIVEKARILATRREPLHSRDLILMFSHAYDSLLDEQDEDAQNWIRLVDRLLSVDPLRVSDVRATTDAANAVRRLFPHARTEDIGHALTLAIRVYVNALAQRVPRLTSADESAQQAARDELQFMITFLAGGIAAALNESSDPID</sequence>
<dbReference type="InterPro" id="IPR001647">
    <property type="entry name" value="HTH_TetR"/>
</dbReference>
<evidence type="ECO:0000259" key="5">
    <source>
        <dbReference type="PROSITE" id="PS50977"/>
    </source>
</evidence>
<dbReference type="PANTHER" id="PTHR30055:SF234">
    <property type="entry name" value="HTH-TYPE TRANSCRIPTIONAL REGULATOR BETI"/>
    <property type="match status" value="1"/>
</dbReference>
<dbReference type="GO" id="GO:0000976">
    <property type="term" value="F:transcription cis-regulatory region binding"/>
    <property type="evidence" value="ECO:0007669"/>
    <property type="project" value="TreeGrafter"/>
</dbReference>
<feature type="domain" description="HTH tetR-type" evidence="5">
    <location>
        <begin position="7"/>
        <end position="67"/>
    </location>
</feature>
<dbReference type="GO" id="GO:0003700">
    <property type="term" value="F:DNA-binding transcription factor activity"/>
    <property type="evidence" value="ECO:0007669"/>
    <property type="project" value="TreeGrafter"/>
</dbReference>
<evidence type="ECO:0000313" key="7">
    <source>
        <dbReference type="Proteomes" id="UP000317573"/>
    </source>
</evidence>
<comment type="caution">
    <text evidence="6">The sequence shown here is derived from an EMBL/GenBank/DDBJ whole genome shotgun (WGS) entry which is preliminary data.</text>
</comment>
<dbReference type="PROSITE" id="PS01081">
    <property type="entry name" value="HTH_TETR_1"/>
    <property type="match status" value="1"/>
</dbReference>
<dbReference type="RefSeq" id="WP_145693039.1">
    <property type="nucleotide sequence ID" value="NZ_VLJT01000052.1"/>
</dbReference>
<accession>A0A562DIY5</accession>
<dbReference type="Gene3D" id="1.10.357.10">
    <property type="entry name" value="Tetracycline Repressor, domain 2"/>
    <property type="match status" value="1"/>
</dbReference>
<organism evidence="6 7">
    <name type="scientific">Rhodococcus rhodochrous J45</name>
    <dbReference type="NCBI Taxonomy" id="935266"/>
    <lineage>
        <taxon>Bacteria</taxon>
        <taxon>Bacillati</taxon>
        <taxon>Actinomycetota</taxon>
        <taxon>Actinomycetes</taxon>
        <taxon>Mycobacteriales</taxon>
        <taxon>Nocardiaceae</taxon>
        <taxon>Rhodococcus</taxon>
    </lineage>
</organism>
<dbReference type="InterPro" id="IPR009057">
    <property type="entry name" value="Homeodomain-like_sf"/>
</dbReference>